<reference evidence="10" key="1">
    <citation type="submission" date="2018-05" db="EMBL/GenBank/DDBJ databases">
        <authorList>
            <person name="Lanie J.A."/>
            <person name="Ng W.-L."/>
            <person name="Kazmierczak K.M."/>
            <person name="Andrzejewski T.M."/>
            <person name="Davidsen T.M."/>
            <person name="Wayne K.J."/>
            <person name="Tettelin H."/>
            <person name="Glass J.I."/>
            <person name="Rusch D."/>
            <person name="Podicherti R."/>
            <person name="Tsui H.-C.T."/>
            <person name="Winkler M.E."/>
        </authorList>
    </citation>
    <scope>NUCLEOTIDE SEQUENCE</scope>
</reference>
<evidence type="ECO:0000256" key="3">
    <source>
        <dbReference type="ARBA" id="ARBA00012362"/>
    </source>
</evidence>
<keyword evidence="8" id="KW-0456">Lyase</keyword>
<dbReference type="AlphaFoldDB" id="A0A381SS34"/>
<evidence type="ECO:0000256" key="8">
    <source>
        <dbReference type="ARBA" id="ARBA00023239"/>
    </source>
</evidence>
<evidence type="ECO:0000256" key="1">
    <source>
        <dbReference type="ARBA" id="ARBA00001633"/>
    </source>
</evidence>
<keyword evidence="7" id="KW-0057">Aromatic amino acid biosynthesis</keyword>
<evidence type="ECO:0000256" key="5">
    <source>
        <dbReference type="ARBA" id="ARBA00022793"/>
    </source>
</evidence>
<accession>A0A381SS34</accession>
<evidence type="ECO:0000313" key="10">
    <source>
        <dbReference type="EMBL" id="SVA06816.1"/>
    </source>
</evidence>
<gene>
    <name evidence="10" type="ORF">METZ01_LOCUS59670</name>
</gene>
<dbReference type="SUPFAM" id="SSF51366">
    <property type="entry name" value="Ribulose-phoshate binding barrel"/>
    <property type="match status" value="1"/>
</dbReference>
<comment type="pathway">
    <text evidence="2">Amino-acid biosynthesis; L-tryptophan biosynthesis; L-tryptophan from chorismate: step 4/5.</text>
</comment>
<dbReference type="InterPro" id="IPR013785">
    <property type="entry name" value="Aldolase_TIM"/>
</dbReference>
<evidence type="ECO:0000256" key="4">
    <source>
        <dbReference type="ARBA" id="ARBA00022605"/>
    </source>
</evidence>
<dbReference type="Gene3D" id="3.20.20.70">
    <property type="entry name" value="Aldolase class I"/>
    <property type="match status" value="1"/>
</dbReference>
<sequence>MEKYKNSFSVEDLKKRISSYKNYLNFKDKLKKNEVSVIAEIKKASPSAGVIVKNYDPKAIAKQYLNSGASCLSILTEENYFKGKLEDIDEVKKEVKLPVLCKDFFIDPYQVYLAKSFGADAILIILSAVDEKTAKEIYNVAEELNISTIVEVHTSEEAKNALGFKNAIIGINNRNLKTLKTDIKTTYDLHKVLIDHSAPIVCESGIETEKEVEEIVKKTKINNFLIGESLLKDLDKNSSLLKKITQINP</sequence>
<dbReference type="CDD" id="cd00331">
    <property type="entry name" value="IGPS"/>
    <property type="match status" value="1"/>
</dbReference>
<evidence type="ECO:0000256" key="6">
    <source>
        <dbReference type="ARBA" id="ARBA00022822"/>
    </source>
</evidence>
<dbReference type="InterPro" id="IPR045186">
    <property type="entry name" value="Indole-3-glycerol_P_synth"/>
</dbReference>
<evidence type="ECO:0000256" key="2">
    <source>
        <dbReference type="ARBA" id="ARBA00004696"/>
    </source>
</evidence>
<dbReference type="GO" id="GO:0000162">
    <property type="term" value="P:L-tryptophan biosynthetic process"/>
    <property type="evidence" value="ECO:0007669"/>
    <property type="project" value="UniProtKB-UniPathway"/>
</dbReference>
<dbReference type="PANTHER" id="PTHR22854:SF2">
    <property type="entry name" value="INDOLE-3-GLYCEROL-PHOSPHATE SYNTHASE"/>
    <property type="match status" value="1"/>
</dbReference>
<dbReference type="InterPro" id="IPR011060">
    <property type="entry name" value="RibuloseP-bd_barrel"/>
</dbReference>
<organism evidence="10">
    <name type="scientific">marine metagenome</name>
    <dbReference type="NCBI Taxonomy" id="408172"/>
    <lineage>
        <taxon>unclassified sequences</taxon>
        <taxon>metagenomes</taxon>
        <taxon>ecological metagenomes</taxon>
    </lineage>
</organism>
<dbReference type="InterPro" id="IPR013798">
    <property type="entry name" value="Indole-3-glycerol_P_synth_dom"/>
</dbReference>
<feature type="domain" description="Indole-3-glycerol phosphate synthase" evidence="9">
    <location>
        <begin position="2"/>
        <end position="238"/>
    </location>
</feature>
<dbReference type="UniPathway" id="UPA00035">
    <property type="reaction ID" value="UER00043"/>
</dbReference>
<comment type="catalytic activity">
    <reaction evidence="1">
        <text>1-(2-carboxyphenylamino)-1-deoxy-D-ribulose 5-phosphate + H(+) = (1S,2R)-1-C-(indol-3-yl)glycerol 3-phosphate + CO2 + H2O</text>
        <dbReference type="Rhea" id="RHEA:23476"/>
        <dbReference type="ChEBI" id="CHEBI:15377"/>
        <dbReference type="ChEBI" id="CHEBI:15378"/>
        <dbReference type="ChEBI" id="CHEBI:16526"/>
        <dbReference type="ChEBI" id="CHEBI:58613"/>
        <dbReference type="ChEBI" id="CHEBI:58866"/>
        <dbReference type="EC" id="4.1.1.48"/>
    </reaction>
</comment>
<keyword evidence="4" id="KW-0028">Amino-acid biosynthesis</keyword>
<dbReference type="InterPro" id="IPR001468">
    <property type="entry name" value="Indole-3-GlycerolPSynthase_CS"/>
</dbReference>
<dbReference type="EC" id="4.1.1.48" evidence="3"/>
<dbReference type="FunFam" id="3.20.20.70:FF:000024">
    <property type="entry name" value="Indole-3-glycerol phosphate synthase"/>
    <property type="match status" value="1"/>
</dbReference>
<keyword evidence="6" id="KW-0822">Tryptophan biosynthesis</keyword>
<protein>
    <recommendedName>
        <fullName evidence="3">indole-3-glycerol-phosphate synthase</fullName>
        <ecNumber evidence="3">4.1.1.48</ecNumber>
    </recommendedName>
</protein>
<dbReference type="GO" id="GO:0004425">
    <property type="term" value="F:indole-3-glycerol-phosphate synthase activity"/>
    <property type="evidence" value="ECO:0007669"/>
    <property type="project" value="UniProtKB-EC"/>
</dbReference>
<dbReference type="NCBIfam" id="NF001377">
    <property type="entry name" value="PRK00278.2-4"/>
    <property type="match status" value="1"/>
</dbReference>
<dbReference type="PROSITE" id="PS00614">
    <property type="entry name" value="IGPS"/>
    <property type="match status" value="1"/>
</dbReference>
<evidence type="ECO:0000256" key="7">
    <source>
        <dbReference type="ARBA" id="ARBA00023141"/>
    </source>
</evidence>
<dbReference type="PANTHER" id="PTHR22854">
    <property type="entry name" value="TRYPTOPHAN BIOSYNTHESIS PROTEIN"/>
    <property type="match status" value="1"/>
</dbReference>
<evidence type="ECO:0000259" key="9">
    <source>
        <dbReference type="Pfam" id="PF00218"/>
    </source>
</evidence>
<dbReference type="Pfam" id="PF00218">
    <property type="entry name" value="IGPS"/>
    <property type="match status" value="1"/>
</dbReference>
<dbReference type="EMBL" id="UINC01003495">
    <property type="protein sequence ID" value="SVA06816.1"/>
    <property type="molecule type" value="Genomic_DNA"/>
</dbReference>
<proteinExistence type="predicted"/>
<keyword evidence="5" id="KW-0210">Decarboxylase</keyword>
<dbReference type="GO" id="GO:0004640">
    <property type="term" value="F:phosphoribosylanthranilate isomerase activity"/>
    <property type="evidence" value="ECO:0007669"/>
    <property type="project" value="TreeGrafter"/>
</dbReference>
<name>A0A381SS34_9ZZZZ</name>